<dbReference type="Proteomes" id="UP001054945">
    <property type="component" value="Unassembled WGS sequence"/>
</dbReference>
<proteinExistence type="predicted"/>
<protein>
    <submittedName>
        <fullName evidence="1">Uncharacterized protein</fullName>
    </submittedName>
</protein>
<organism evidence="1 2">
    <name type="scientific">Caerostris extrusa</name>
    <name type="common">Bark spider</name>
    <name type="synonym">Caerostris bankana</name>
    <dbReference type="NCBI Taxonomy" id="172846"/>
    <lineage>
        <taxon>Eukaryota</taxon>
        <taxon>Metazoa</taxon>
        <taxon>Ecdysozoa</taxon>
        <taxon>Arthropoda</taxon>
        <taxon>Chelicerata</taxon>
        <taxon>Arachnida</taxon>
        <taxon>Araneae</taxon>
        <taxon>Araneomorphae</taxon>
        <taxon>Entelegynae</taxon>
        <taxon>Araneoidea</taxon>
        <taxon>Araneidae</taxon>
        <taxon>Caerostris</taxon>
    </lineage>
</organism>
<reference evidence="1 2" key="1">
    <citation type="submission" date="2021-06" db="EMBL/GenBank/DDBJ databases">
        <title>Caerostris extrusa draft genome.</title>
        <authorList>
            <person name="Kono N."/>
            <person name="Arakawa K."/>
        </authorList>
    </citation>
    <scope>NUCLEOTIDE SEQUENCE [LARGE SCALE GENOMIC DNA]</scope>
</reference>
<accession>A0AAV4TEH7</accession>
<gene>
    <name evidence="1" type="ORF">CEXT_750721</name>
</gene>
<dbReference type="EMBL" id="BPLR01011219">
    <property type="protein sequence ID" value="GIY44968.1"/>
    <property type="molecule type" value="Genomic_DNA"/>
</dbReference>
<comment type="caution">
    <text evidence="1">The sequence shown here is derived from an EMBL/GenBank/DDBJ whole genome shotgun (WGS) entry which is preliminary data.</text>
</comment>
<sequence length="83" mass="9480">MSNFTDPIVMLDVEDDDEAKRMITFEVIKHYYYSSLLTCIHTVSPQFEPVTSNVACEKGPLLFSPESMDVQPTLLTCPLHSRR</sequence>
<evidence type="ECO:0000313" key="1">
    <source>
        <dbReference type="EMBL" id="GIY44968.1"/>
    </source>
</evidence>
<name>A0AAV4TEH7_CAEEX</name>
<dbReference type="AlphaFoldDB" id="A0AAV4TEH7"/>
<keyword evidence="2" id="KW-1185">Reference proteome</keyword>
<evidence type="ECO:0000313" key="2">
    <source>
        <dbReference type="Proteomes" id="UP001054945"/>
    </source>
</evidence>